<evidence type="ECO:0000256" key="3">
    <source>
        <dbReference type="ARBA" id="ARBA00023002"/>
    </source>
</evidence>
<dbReference type="Gene3D" id="3.40.50.720">
    <property type="entry name" value="NAD(P)-binding Rossmann-like Domain"/>
    <property type="match status" value="1"/>
</dbReference>
<organism evidence="5 6">
    <name type="scientific">Stachybotrys elegans</name>
    <dbReference type="NCBI Taxonomy" id="80388"/>
    <lineage>
        <taxon>Eukaryota</taxon>
        <taxon>Fungi</taxon>
        <taxon>Dikarya</taxon>
        <taxon>Ascomycota</taxon>
        <taxon>Pezizomycotina</taxon>
        <taxon>Sordariomycetes</taxon>
        <taxon>Hypocreomycetidae</taxon>
        <taxon>Hypocreales</taxon>
        <taxon>Stachybotryaceae</taxon>
        <taxon>Stachybotrys</taxon>
    </lineage>
</organism>
<keyword evidence="6" id="KW-1185">Reference proteome</keyword>
<dbReference type="SUPFAM" id="SSF51735">
    <property type="entry name" value="NAD(P)-binding Rossmann-fold domains"/>
    <property type="match status" value="1"/>
</dbReference>
<keyword evidence="2" id="KW-0521">NADP</keyword>
<dbReference type="InterPro" id="IPR036291">
    <property type="entry name" value="NAD(P)-bd_dom_sf"/>
</dbReference>
<dbReference type="Proteomes" id="UP000813444">
    <property type="component" value="Unassembled WGS sequence"/>
</dbReference>
<dbReference type="PRINTS" id="PR00081">
    <property type="entry name" value="GDHRDH"/>
</dbReference>
<evidence type="ECO:0000256" key="4">
    <source>
        <dbReference type="RuleBase" id="RU000363"/>
    </source>
</evidence>
<reference evidence="5" key="1">
    <citation type="journal article" date="2021" name="Nat. Commun.">
        <title>Genetic determinants of endophytism in the Arabidopsis root mycobiome.</title>
        <authorList>
            <person name="Mesny F."/>
            <person name="Miyauchi S."/>
            <person name="Thiergart T."/>
            <person name="Pickel B."/>
            <person name="Atanasova L."/>
            <person name="Karlsson M."/>
            <person name="Huettel B."/>
            <person name="Barry K.W."/>
            <person name="Haridas S."/>
            <person name="Chen C."/>
            <person name="Bauer D."/>
            <person name="Andreopoulos W."/>
            <person name="Pangilinan J."/>
            <person name="LaButti K."/>
            <person name="Riley R."/>
            <person name="Lipzen A."/>
            <person name="Clum A."/>
            <person name="Drula E."/>
            <person name="Henrissat B."/>
            <person name="Kohler A."/>
            <person name="Grigoriev I.V."/>
            <person name="Martin F.M."/>
            <person name="Hacquard S."/>
        </authorList>
    </citation>
    <scope>NUCLEOTIDE SEQUENCE</scope>
    <source>
        <strain evidence="5">MPI-CAGE-CH-0235</strain>
    </source>
</reference>
<keyword evidence="3" id="KW-0560">Oxidoreductase</keyword>
<evidence type="ECO:0000256" key="2">
    <source>
        <dbReference type="ARBA" id="ARBA00022857"/>
    </source>
</evidence>
<dbReference type="PANTHER" id="PTHR43976:SF16">
    <property type="entry name" value="SHORT-CHAIN DEHYDROGENASE_REDUCTASE FAMILY PROTEIN"/>
    <property type="match status" value="1"/>
</dbReference>
<evidence type="ECO:0000313" key="6">
    <source>
        <dbReference type="Proteomes" id="UP000813444"/>
    </source>
</evidence>
<protein>
    <submittedName>
        <fullName evidence="5">Uncharacterized protein</fullName>
    </submittedName>
</protein>
<name>A0A8K0SL29_9HYPO</name>
<dbReference type="OrthoDB" id="1274115at2759"/>
<sequence>MAPIWLITATSNGLGLRLALRVLKAGHHVIGTVRDPARSAEAVKAIEDAGGKIIQLDVTEPQESIHNKMKEAEAIYGHIDILVNNAGYCLLGPLALFTEREAKLQIQTNFFGPLFVIQGIVPGMQKRRSGIIVNVSSVAGIEGAPSSGMYAASKFSLEGMSDSLGKELAEFDISVLLVEPGAFRTNFLHGNAVNERGVTDEWKDTVAHKALLRYDTVAGKQAGDPDKAVDLIYEVVTGEGKAGALKGKISRLILGKDAVTRVSGKIEKLSNDLEACKEFALSTDIVE</sequence>
<dbReference type="InterPro" id="IPR020904">
    <property type="entry name" value="Sc_DH/Rdtase_CS"/>
</dbReference>
<comment type="caution">
    <text evidence="5">The sequence shown here is derived from an EMBL/GenBank/DDBJ whole genome shotgun (WGS) entry which is preliminary data.</text>
</comment>
<dbReference type="AlphaFoldDB" id="A0A8K0SL29"/>
<comment type="similarity">
    <text evidence="1 4">Belongs to the short-chain dehydrogenases/reductases (SDR) family.</text>
</comment>
<dbReference type="PROSITE" id="PS00061">
    <property type="entry name" value="ADH_SHORT"/>
    <property type="match status" value="1"/>
</dbReference>
<evidence type="ECO:0000256" key="1">
    <source>
        <dbReference type="ARBA" id="ARBA00006484"/>
    </source>
</evidence>
<dbReference type="InterPro" id="IPR002347">
    <property type="entry name" value="SDR_fam"/>
</dbReference>
<dbReference type="Pfam" id="PF00106">
    <property type="entry name" value="adh_short"/>
    <property type="match status" value="1"/>
</dbReference>
<dbReference type="CDD" id="cd05374">
    <property type="entry name" value="17beta-HSD-like_SDR_c"/>
    <property type="match status" value="1"/>
</dbReference>
<proteinExistence type="inferred from homology"/>
<dbReference type="PANTHER" id="PTHR43976">
    <property type="entry name" value="SHORT CHAIN DEHYDROGENASE"/>
    <property type="match status" value="1"/>
</dbReference>
<evidence type="ECO:0000313" key="5">
    <source>
        <dbReference type="EMBL" id="KAH7310680.1"/>
    </source>
</evidence>
<gene>
    <name evidence="5" type="ORF">B0I35DRAFT_357865</name>
</gene>
<dbReference type="InterPro" id="IPR051911">
    <property type="entry name" value="SDR_oxidoreductase"/>
</dbReference>
<accession>A0A8K0SL29</accession>
<dbReference type="EMBL" id="JAGPNK010000012">
    <property type="protein sequence ID" value="KAH7310680.1"/>
    <property type="molecule type" value="Genomic_DNA"/>
</dbReference>
<dbReference type="PRINTS" id="PR00080">
    <property type="entry name" value="SDRFAMILY"/>
</dbReference>
<dbReference type="GO" id="GO:0016491">
    <property type="term" value="F:oxidoreductase activity"/>
    <property type="evidence" value="ECO:0007669"/>
    <property type="project" value="UniProtKB-KW"/>
</dbReference>